<keyword evidence="2" id="KW-0472">Membrane</keyword>
<reference evidence="4 5" key="1">
    <citation type="submission" date="2018-06" db="EMBL/GenBank/DDBJ databases">
        <authorList>
            <consortium name="Pathogen Informatics"/>
            <person name="Doyle S."/>
        </authorList>
    </citation>
    <scope>NUCLEOTIDE SEQUENCE [LARGE SCALE GENOMIC DNA]</scope>
    <source>
        <strain evidence="4 5">NCTC12858</strain>
    </source>
</reference>
<evidence type="ECO:0000256" key="1">
    <source>
        <dbReference type="SAM" id="MobiDB-lite"/>
    </source>
</evidence>
<protein>
    <submittedName>
        <fullName evidence="4">Organic solvent tolerance protein OstA</fullName>
    </submittedName>
</protein>
<feature type="transmembrane region" description="Helical" evidence="2">
    <location>
        <begin position="7"/>
        <end position="27"/>
    </location>
</feature>
<feature type="compositionally biased region" description="Basic and acidic residues" evidence="1">
    <location>
        <begin position="653"/>
        <end position="662"/>
    </location>
</feature>
<gene>
    <name evidence="4" type="ORF">NCTC12858_00891</name>
</gene>
<name>A0A2X4PMH0_9PORP</name>
<feature type="region of interest" description="Disordered" evidence="1">
    <location>
        <begin position="626"/>
        <end position="669"/>
    </location>
</feature>
<dbReference type="Pfam" id="PF13100">
    <property type="entry name" value="OstA_2"/>
    <property type="match status" value="1"/>
</dbReference>
<dbReference type="AlphaFoldDB" id="A0A2X4PMH0"/>
<dbReference type="EMBL" id="LS483447">
    <property type="protein sequence ID" value="SQH73053.1"/>
    <property type="molecule type" value="Genomic_DNA"/>
</dbReference>
<dbReference type="InterPro" id="IPR005653">
    <property type="entry name" value="OstA-like_N"/>
</dbReference>
<accession>A0A2X4PMH0</accession>
<feature type="region of interest" description="Disordered" evidence="1">
    <location>
        <begin position="546"/>
        <end position="567"/>
    </location>
</feature>
<feature type="region of interest" description="Disordered" evidence="1">
    <location>
        <begin position="684"/>
        <end position="703"/>
    </location>
</feature>
<keyword evidence="2" id="KW-1133">Transmembrane helix</keyword>
<evidence type="ECO:0000313" key="4">
    <source>
        <dbReference type="EMBL" id="SQH73053.1"/>
    </source>
</evidence>
<feature type="domain" description="Organic solvent tolerance-like N-terminal" evidence="3">
    <location>
        <begin position="36"/>
        <end position="192"/>
    </location>
</feature>
<evidence type="ECO:0000256" key="2">
    <source>
        <dbReference type="SAM" id="Phobius"/>
    </source>
</evidence>
<proteinExistence type="predicted"/>
<sequence>MSHRERSLGFVPLAIVFCLCAIGFLAWSPKPNEPEKKRIILEHADLLNYDANYSPDIKRLVGNVKFRHGIAVMKCDSAYLNERANSFEGFGRIHIQEDTVNIYAKHIDYDGFLRLARLRHEVSLDNGHATLYTDSLDYDRNVGLAYYFNGGTIVDSVNTLSSGYGQYDVRTEEAEFQEAVSLENENFVMETENLHYSTKSHIATMLGPTTIVSDSGRIVTTRGVYDTQKDVGILLNGSTVHSRGRSMTGDSIYYDSKQKWGEVFGSMHLIDTTHRADLYGQYGYFDEKREYAFAAERARAVDYSRADTLHVGADTLEMISYKDRQWPAIPRPQKSEEYYAWFASEELTKSTQPSDSQLPVQPGVSPEAVSRQDTVDRYIIRAYRNVRAWRRDAQAVADSLEYSSADSLIGLFGRPVLWSEENQLSADTIHVYLSDSTLEAAVARSGVIGMQQIDTMMYNQLSSQKLNIFFQDSTARFMEALDSVESIFYFAKEGTKQYYAMNRMKSDRMFASFANDSLQKVKWVPSWGKVYPIKLTDPALRRLPGFGWKGDDRPSGPDDIFRSKEGKRYRPPSLRDLSRFRGADAALLAYRQLELKLLQRDSLSSLQGDIPPSAPLEGEAERREDLAIGSSSSTQTKRQTDNPTVFYPLRSSMNREEEERQDQNANKDPQWLYFKVSTDLANPGLSTINPSIGIPKRKNWKSE</sequence>
<feature type="compositionally biased region" description="Basic and acidic residues" evidence="1">
    <location>
        <begin position="549"/>
        <end position="567"/>
    </location>
</feature>
<evidence type="ECO:0000313" key="5">
    <source>
        <dbReference type="Proteomes" id="UP000249300"/>
    </source>
</evidence>
<dbReference type="Gene3D" id="2.60.450.10">
    <property type="entry name" value="Lipopolysaccharide (LPS) transport protein A like domain"/>
    <property type="match status" value="2"/>
</dbReference>
<dbReference type="KEGG" id="pcre:NCTC12858_00891"/>
<keyword evidence="5" id="KW-1185">Reference proteome</keyword>
<evidence type="ECO:0000259" key="3">
    <source>
        <dbReference type="Pfam" id="PF13100"/>
    </source>
</evidence>
<organism evidence="4 5">
    <name type="scientific">Porphyromonas crevioricanis</name>
    <dbReference type="NCBI Taxonomy" id="393921"/>
    <lineage>
        <taxon>Bacteria</taxon>
        <taxon>Pseudomonadati</taxon>
        <taxon>Bacteroidota</taxon>
        <taxon>Bacteroidia</taxon>
        <taxon>Bacteroidales</taxon>
        <taxon>Porphyromonadaceae</taxon>
        <taxon>Porphyromonas</taxon>
    </lineage>
</organism>
<feature type="compositionally biased region" description="Polar residues" evidence="1">
    <location>
        <begin position="629"/>
        <end position="643"/>
    </location>
</feature>
<dbReference type="RefSeq" id="WP_023937155.1">
    <property type="nucleotide sequence ID" value="NZ_FUXH01000007.1"/>
</dbReference>
<keyword evidence="2" id="KW-0812">Transmembrane</keyword>
<dbReference type="Proteomes" id="UP000249300">
    <property type="component" value="Chromosome 1"/>
</dbReference>